<feature type="domain" description="RING-type" evidence="6">
    <location>
        <begin position="30"/>
        <end position="71"/>
    </location>
</feature>
<sequence>YIYFIYTIYIYMRQDMATGKYFINENELECCICLEIWVRKDPRVLPCQHTFCYGCLVKTVKRNRLTCPLCRVRTVLPDKGVKGLPNNLLKHSLKSTNHNEIAERCLKHGKDIIYPKLVCSTCKIKNLCEICIEDDHSNADCVVKSFKRLSTNLKDFWLSSKRRVDQLCLDVKNEIENLMETVKEIEESWHMMVDKKIKELKQKVKDYEEKKLHNLKLTLSKIGNIFINEDEIREEIDNLSKTKLMAKNSPKLFTNLDLVEKKIEEFKIFTKYLQIGSFENISKSFSYTNEGLYELSEKDNSTLITLRKDDTINSQEFSLDKHISSFNITKSNIYGLDKETGDLFLSRKPFKKDIILNKFNDNFKVSLFTAYDDDKDNEYIFCLDNLSNYPSTLYFYRNNSLKWKRNIRKRFYNLCILSNGCSLGVTGCEIYKFDKNNGNIIERQWLNVSPCISLSSLPFQGFLLADLQDRNIKQYDNNLNIISIFNVGIHPIYLKITSHGLLFVQDLDNPKLSYTYKIY</sequence>
<proteinExistence type="predicted"/>
<protein>
    <recommendedName>
        <fullName evidence="6">RING-type domain-containing protein</fullName>
    </recommendedName>
</protein>
<evidence type="ECO:0000256" key="5">
    <source>
        <dbReference type="SAM" id="Coils"/>
    </source>
</evidence>
<keyword evidence="1" id="KW-0479">Metal-binding</keyword>
<dbReference type="InterPro" id="IPR013083">
    <property type="entry name" value="Znf_RING/FYVE/PHD"/>
</dbReference>
<dbReference type="SUPFAM" id="SSF57850">
    <property type="entry name" value="RING/U-box"/>
    <property type="match status" value="1"/>
</dbReference>
<keyword evidence="2 4" id="KW-0863">Zinc-finger</keyword>
<dbReference type="PROSITE" id="PS00518">
    <property type="entry name" value="ZF_RING_1"/>
    <property type="match status" value="1"/>
</dbReference>
<name>A0A7I8VH89_9ANNE</name>
<evidence type="ECO:0000256" key="4">
    <source>
        <dbReference type="PROSITE-ProRule" id="PRU00175"/>
    </source>
</evidence>
<dbReference type="PROSITE" id="PS50089">
    <property type="entry name" value="ZF_RING_2"/>
    <property type="match status" value="1"/>
</dbReference>
<dbReference type="PANTHER" id="PTHR25462">
    <property type="entry name" value="BONUS, ISOFORM C-RELATED"/>
    <property type="match status" value="1"/>
</dbReference>
<comment type="caution">
    <text evidence="7">The sequence shown here is derived from an EMBL/GenBank/DDBJ whole genome shotgun (WGS) entry which is preliminary data.</text>
</comment>
<dbReference type="Gene3D" id="3.30.40.10">
    <property type="entry name" value="Zinc/RING finger domain, C3HC4 (zinc finger)"/>
    <property type="match status" value="1"/>
</dbReference>
<evidence type="ECO:0000313" key="8">
    <source>
        <dbReference type="Proteomes" id="UP000549394"/>
    </source>
</evidence>
<keyword evidence="5" id="KW-0175">Coiled coil</keyword>
<dbReference type="SMART" id="SM00184">
    <property type="entry name" value="RING"/>
    <property type="match status" value="1"/>
</dbReference>
<gene>
    <name evidence="7" type="ORF">DGYR_LOCUS3455</name>
</gene>
<dbReference type="GO" id="GO:0008270">
    <property type="term" value="F:zinc ion binding"/>
    <property type="evidence" value="ECO:0007669"/>
    <property type="project" value="UniProtKB-KW"/>
</dbReference>
<feature type="non-terminal residue" evidence="7">
    <location>
        <position position="1"/>
    </location>
</feature>
<dbReference type="OrthoDB" id="111250at2759"/>
<dbReference type="InterPro" id="IPR017907">
    <property type="entry name" value="Znf_RING_CS"/>
</dbReference>
<evidence type="ECO:0000259" key="6">
    <source>
        <dbReference type="PROSITE" id="PS50089"/>
    </source>
</evidence>
<dbReference type="AlphaFoldDB" id="A0A7I8VH89"/>
<evidence type="ECO:0000313" key="7">
    <source>
        <dbReference type="EMBL" id="CAD5114628.1"/>
    </source>
</evidence>
<dbReference type="InterPro" id="IPR001841">
    <property type="entry name" value="Znf_RING"/>
</dbReference>
<accession>A0A7I8VH89</accession>
<reference evidence="7 8" key="1">
    <citation type="submission" date="2020-08" db="EMBL/GenBank/DDBJ databases">
        <authorList>
            <person name="Hejnol A."/>
        </authorList>
    </citation>
    <scope>NUCLEOTIDE SEQUENCE [LARGE SCALE GENOMIC DNA]</scope>
</reference>
<dbReference type="PANTHER" id="PTHR25462:SF296">
    <property type="entry name" value="MEIOTIC P26, ISOFORM F"/>
    <property type="match status" value="1"/>
</dbReference>
<dbReference type="Proteomes" id="UP000549394">
    <property type="component" value="Unassembled WGS sequence"/>
</dbReference>
<organism evidence="7 8">
    <name type="scientific">Dimorphilus gyrociliatus</name>
    <dbReference type="NCBI Taxonomy" id="2664684"/>
    <lineage>
        <taxon>Eukaryota</taxon>
        <taxon>Metazoa</taxon>
        <taxon>Spiralia</taxon>
        <taxon>Lophotrochozoa</taxon>
        <taxon>Annelida</taxon>
        <taxon>Polychaeta</taxon>
        <taxon>Polychaeta incertae sedis</taxon>
        <taxon>Dinophilidae</taxon>
        <taxon>Dimorphilus</taxon>
    </lineage>
</organism>
<evidence type="ECO:0000256" key="2">
    <source>
        <dbReference type="ARBA" id="ARBA00022771"/>
    </source>
</evidence>
<dbReference type="EMBL" id="CAJFCJ010000005">
    <property type="protein sequence ID" value="CAD5114628.1"/>
    <property type="molecule type" value="Genomic_DNA"/>
</dbReference>
<evidence type="ECO:0000256" key="3">
    <source>
        <dbReference type="ARBA" id="ARBA00022833"/>
    </source>
</evidence>
<dbReference type="Pfam" id="PF13639">
    <property type="entry name" value="zf-RING_2"/>
    <property type="match status" value="1"/>
</dbReference>
<evidence type="ECO:0000256" key="1">
    <source>
        <dbReference type="ARBA" id="ARBA00022723"/>
    </source>
</evidence>
<keyword evidence="8" id="KW-1185">Reference proteome</keyword>
<feature type="coiled-coil region" evidence="5">
    <location>
        <begin position="168"/>
        <end position="210"/>
    </location>
</feature>
<keyword evidence="3" id="KW-0862">Zinc</keyword>
<dbReference type="InterPro" id="IPR047153">
    <property type="entry name" value="TRIM45/56/19-like"/>
</dbReference>